<keyword evidence="4" id="KW-1185">Reference proteome</keyword>
<feature type="transmembrane region" description="Helical" evidence="2">
    <location>
        <begin position="79"/>
        <end position="102"/>
    </location>
</feature>
<evidence type="ECO:0000256" key="2">
    <source>
        <dbReference type="SAM" id="Phobius"/>
    </source>
</evidence>
<proteinExistence type="predicted"/>
<keyword evidence="2" id="KW-0812">Transmembrane</keyword>
<protein>
    <recommendedName>
        <fullName evidence="5">Zinc-ribbon domain-containing protein</fullName>
    </recommendedName>
</protein>
<gene>
    <name evidence="3" type="ORF">SAMN05421659_106183</name>
</gene>
<feature type="compositionally biased region" description="Low complexity" evidence="1">
    <location>
        <begin position="56"/>
        <end position="65"/>
    </location>
</feature>
<evidence type="ECO:0000313" key="3">
    <source>
        <dbReference type="EMBL" id="SEW20242.1"/>
    </source>
</evidence>
<evidence type="ECO:0000256" key="1">
    <source>
        <dbReference type="SAM" id="MobiDB-lite"/>
    </source>
</evidence>
<dbReference type="OrthoDB" id="1669102at2"/>
<dbReference type="AlphaFoldDB" id="A0A1I0Q0C7"/>
<feature type="compositionally biased region" description="Basic and acidic residues" evidence="1">
    <location>
        <begin position="44"/>
        <end position="55"/>
    </location>
</feature>
<evidence type="ECO:0008006" key="5">
    <source>
        <dbReference type="Google" id="ProtNLM"/>
    </source>
</evidence>
<dbReference type="Proteomes" id="UP000199701">
    <property type="component" value="Unassembled WGS sequence"/>
</dbReference>
<reference evidence="3 4" key="1">
    <citation type="submission" date="2016-10" db="EMBL/GenBank/DDBJ databases">
        <authorList>
            <person name="de Groot N.N."/>
        </authorList>
    </citation>
    <scope>NUCLEOTIDE SEQUENCE [LARGE SCALE GENOMIC DNA]</scope>
    <source>
        <strain evidence="3 4">DSM 9179</strain>
    </source>
</reference>
<dbReference type="STRING" id="99656.SAMN05421659_106183"/>
<organism evidence="3 4">
    <name type="scientific">[Clostridium] fimetarium</name>
    <dbReference type="NCBI Taxonomy" id="99656"/>
    <lineage>
        <taxon>Bacteria</taxon>
        <taxon>Bacillati</taxon>
        <taxon>Bacillota</taxon>
        <taxon>Clostridia</taxon>
        <taxon>Lachnospirales</taxon>
        <taxon>Lachnospiraceae</taxon>
    </lineage>
</organism>
<accession>A0A1I0Q0C7</accession>
<keyword evidence="2" id="KW-0472">Membrane</keyword>
<keyword evidence="2" id="KW-1133">Transmembrane helix</keyword>
<evidence type="ECO:0000313" key="4">
    <source>
        <dbReference type="Proteomes" id="UP000199701"/>
    </source>
</evidence>
<feature type="region of interest" description="Disordered" evidence="1">
    <location>
        <begin position="44"/>
        <end position="71"/>
    </location>
</feature>
<name>A0A1I0Q0C7_9FIRM</name>
<sequence>MAIIECSECHGKVSDKATKCPHCGNPISGIMNIDNNEEKNIQEKNESDKYRKVESDNINDNNSINTDKDNRNKKSKMSVIRIGIIIAVILICIGSAGVYFGFFKGDNHIMQSVQNTTAEQIETLKSSKQEASTQQSTKADTNTYYTTEMVRCSSFNVTVKFAWTIKDSNWNTITVKCDCVIENITGKSIVFNASKNFALSNNGVGINASYNGYDGKTIDSNGKINTTLEFTYPSTANIDLSQMIMTADSKKISLNDKPQTAVEKKNFEGAYYRSGAKEVVIKLSDNTYQVITFYSFDGSVTYETVNLSLDNTFYLGKAQYIWYPDTYTIKSLSSDNIYTFVKK</sequence>
<dbReference type="EMBL" id="FOJI01000006">
    <property type="protein sequence ID" value="SEW20242.1"/>
    <property type="molecule type" value="Genomic_DNA"/>
</dbReference>
<dbReference type="RefSeq" id="WP_092453382.1">
    <property type="nucleotide sequence ID" value="NZ_FOJI01000006.1"/>
</dbReference>